<dbReference type="InterPro" id="IPR008271">
    <property type="entry name" value="Ser/Thr_kinase_AS"/>
</dbReference>
<dbReference type="Gene3D" id="3.30.200.20">
    <property type="entry name" value="Phosphorylase Kinase, domain 1"/>
    <property type="match status" value="1"/>
</dbReference>
<dbReference type="Gene3D" id="3.40.50.800">
    <property type="entry name" value="Anticodon-binding domain"/>
    <property type="match status" value="1"/>
</dbReference>
<dbReference type="Pfam" id="PF13393">
    <property type="entry name" value="tRNA-synt_His"/>
    <property type="match status" value="1"/>
</dbReference>
<feature type="domain" description="RWD" evidence="15">
    <location>
        <begin position="7"/>
        <end position="120"/>
    </location>
</feature>
<evidence type="ECO:0000256" key="12">
    <source>
        <dbReference type="PROSITE-ProRule" id="PRU10141"/>
    </source>
</evidence>
<feature type="region of interest" description="Disordered" evidence="13">
    <location>
        <begin position="523"/>
        <end position="547"/>
    </location>
</feature>
<dbReference type="SUPFAM" id="SSF55681">
    <property type="entry name" value="Class II aaRS and biotin synthetases"/>
    <property type="match status" value="1"/>
</dbReference>
<dbReference type="OMA" id="FEDIAWD"/>
<dbReference type="PANTHER" id="PTHR11042">
    <property type="entry name" value="EUKARYOTIC TRANSLATION INITIATION FACTOR 2-ALPHA KINASE EIF2-ALPHA KINASE -RELATED"/>
    <property type="match status" value="1"/>
</dbReference>
<dbReference type="GO" id="GO:0009893">
    <property type="term" value="P:positive regulation of metabolic process"/>
    <property type="evidence" value="ECO:0007669"/>
    <property type="project" value="UniProtKB-ARBA"/>
</dbReference>
<dbReference type="InterPro" id="IPR017441">
    <property type="entry name" value="Protein_kinase_ATP_BS"/>
</dbReference>
<organism evidence="16 17">
    <name type="scientific">Auricularia subglabra (strain TFB-10046 / SS5)</name>
    <name type="common">White-rot fungus</name>
    <name type="synonym">Auricularia delicata (strain TFB10046)</name>
    <dbReference type="NCBI Taxonomy" id="717982"/>
    <lineage>
        <taxon>Eukaryota</taxon>
        <taxon>Fungi</taxon>
        <taxon>Dikarya</taxon>
        <taxon>Basidiomycota</taxon>
        <taxon>Agaricomycotina</taxon>
        <taxon>Agaricomycetes</taxon>
        <taxon>Auriculariales</taxon>
        <taxon>Auriculariaceae</taxon>
        <taxon>Auricularia</taxon>
    </lineage>
</organism>
<dbReference type="PROSITE" id="PS50908">
    <property type="entry name" value="RWD"/>
    <property type="match status" value="1"/>
</dbReference>
<dbReference type="FunCoup" id="J0WQN1">
    <property type="interactions" value="74"/>
</dbReference>
<keyword evidence="4 11" id="KW-0547">Nucleotide-binding</keyword>
<keyword evidence="17" id="KW-1185">Reference proteome</keyword>
<dbReference type="SUPFAM" id="SSF52954">
    <property type="entry name" value="Class II aaRS ABD-related"/>
    <property type="match status" value="1"/>
</dbReference>
<evidence type="ECO:0000256" key="5">
    <source>
        <dbReference type="ARBA" id="ARBA00022777"/>
    </source>
</evidence>
<dbReference type="SMART" id="SM00591">
    <property type="entry name" value="RWD"/>
    <property type="match status" value="1"/>
</dbReference>
<evidence type="ECO:0000256" key="3">
    <source>
        <dbReference type="ARBA" id="ARBA00022679"/>
    </source>
</evidence>
<dbReference type="SMART" id="SM00220">
    <property type="entry name" value="S_TKc"/>
    <property type="match status" value="1"/>
</dbReference>
<evidence type="ECO:0000256" key="9">
    <source>
        <dbReference type="ARBA" id="ARBA00048679"/>
    </source>
</evidence>
<evidence type="ECO:0000313" key="16">
    <source>
        <dbReference type="EMBL" id="EJD34852.1"/>
    </source>
</evidence>
<evidence type="ECO:0000256" key="10">
    <source>
        <dbReference type="PIRSR" id="PIRSR000660-1"/>
    </source>
</evidence>
<dbReference type="Gene3D" id="1.10.510.10">
    <property type="entry name" value="Transferase(Phosphotransferase) domain 1"/>
    <property type="match status" value="2"/>
</dbReference>
<dbReference type="EMBL" id="JH687917">
    <property type="protein sequence ID" value="EJD34852.1"/>
    <property type="molecule type" value="Genomic_DNA"/>
</dbReference>
<protein>
    <recommendedName>
        <fullName evidence="1">non-specific serine/threonine protein kinase</fullName>
        <ecNumber evidence="1">2.7.11.1</ecNumber>
    </recommendedName>
</protein>
<dbReference type="InterPro" id="IPR000719">
    <property type="entry name" value="Prot_kinase_dom"/>
</dbReference>
<dbReference type="InterPro" id="IPR006575">
    <property type="entry name" value="RWD_dom"/>
</dbReference>
<evidence type="ECO:0000256" key="8">
    <source>
        <dbReference type="ARBA" id="ARBA00047899"/>
    </source>
</evidence>
<dbReference type="CDD" id="cd14046">
    <property type="entry name" value="STKc_EIF2AK4_GCN2_rpt2"/>
    <property type="match status" value="1"/>
</dbReference>
<dbReference type="InterPro" id="IPR011009">
    <property type="entry name" value="Kinase-like_dom_sf"/>
</dbReference>
<dbReference type="PIRSF" id="PIRSF000660">
    <property type="entry name" value="Ser/Thr_PK_GCN2"/>
    <property type="match status" value="1"/>
</dbReference>
<sequence length="1581" mass="177282">MQQQQQEELDALQSIYGSDFSLRKPTTVWKGASALTEFDIRLKHAEPALEQRVAITLHARLPKTYPDKAVPTFTIQNAVGLSPAHISQLSDLVKAEALRNTGRAMVFDIASFCQEWILTHNTASKPTPNVSLATQMTNRTIEEERKRARQAEEEAEQRQQEEARRAADFAQQVAEQQLRDERARQQQQRRKRGHSFSTDATGLDGGEMVTFDHEIEVGPVKFDSVRLCCRQKELLCTTHFAEPAYYNHLISMPPLELYTVSFDNQYYTTQQGRKKTREVLEDLKKLVSLRSKYLLQLYAVDLRHATSESPSKLLILAEQRPPTSLFDILQAAGSLRPEKACDYLAQILSALNVLHSEEMVHRGLCAKCIHVVQTLGTGQKGPSGGAIKLSRASYTTRLLDLHKSNPFAGAAGVEDELRIPASWMPREVANSPLTYSRARDLWNVGIVLLQMLYGLDVMDRYDGFRTVLALPDFPPEFRTVTMGMFEPSKKSPWSCLRLLEQLQGVSFAPATVTASVPIAIPTPRGNPTTRFMGTSSSPETEMGSSPTTYFGRAPAPARASAPSRYQAEFDELEHLGSGGFGQVVKARHKLDGKIYAVKKIKLRSGDTDARIFREVNTLSRLNHRYIVRYYATWLEDIDDADAEDTATDSDDMSGWEQTNNHNNFQVGGRHDLDLSFSQSHSKSRSRTTSFPYVVFGNEDDAGSSDAGGDEYDEDDDADEEGGSESPVVHRAPTIDAQSRRPRQMLYISMEFVEKETLKERVEDGLEEEESWRLFHQVLEALVHMSSLGIIHRDIKLSNVFIDAKGDAKVGDFGLATSSIADVAPSDMPAGVVTDPEMTKDVGTRLYVAPEVLSGRRTRNQAKADMYSLGICFFEMNYKFSTGAERIHVLEELRKPQIVFPDNWPAGRERQRKIIAALLQHDPDRRPSALELSQSELLPPRVADEFFNETLRVMTRPDSTHYLQVVKALFHQQYNPIKASTYNSEKERLDLMALSGVVVEHLKNIFTKHGAVEIEPPLLGPAMSSLEEYETRDNPPATFLDRNGDLVTLPKNLLVPFARMAVRREMARIKRFHIGDTFMQMGIGHPDRLKVASFDIITPDVDQGPLAAAAEALAVANECLDTFPGLSDAYKFYISHSTLTCAALEKVPAQLRNNVCDILSQAKSSFPQKRAILLRLGLSRGVVDSLEQWSELPDLAALTEGWNPAPQDEKVVGALREIEQTIKYAHALGVKQRQILVKSITTRPSMYDTGIHFEVAKGTKRSDKIAAGGRYEHLFSRVQPGKSLPSVRAVGLQISVNAISAALDHYQRAERQKLQRSRTSFGYWSPRRTDVYVISREAGQLEERLEVVSMLWAHNISADVMYDSALDSADPDQEPIAVARREGILFCVILPSARSSKREFRVRNVLSDKEHEVSRQNLPTWLAGEIATQRKADLTTAGVSVVSTDITSPSLHFQRDPAAIPIEVLLPYEGEGRKSTKWTRHTYQAKVEQLDAEIRSAVASGIPLLAIDVDPALFNALTMSNKWLFDDEAWRAIMAQFPQKHTDYAWKIRDTLAGHELESTKMAMLLCLKDFRVFIFKLPPRT</sequence>
<evidence type="ECO:0000256" key="13">
    <source>
        <dbReference type="SAM" id="MobiDB-lite"/>
    </source>
</evidence>
<name>J0WQN1_AURST</name>
<evidence type="ECO:0000256" key="2">
    <source>
        <dbReference type="ARBA" id="ARBA00022527"/>
    </source>
</evidence>
<dbReference type="EC" id="2.7.11.1" evidence="1"/>
<dbReference type="GO" id="GO:0005524">
    <property type="term" value="F:ATP binding"/>
    <property type="evidence" value="ECO:0007669"/>
    <property type="project" value="UniProtKB-UniRule"/>
</dbReference>
<dbReference type="CDD" id="cd23823">
    <property type="entry name" value="RWD_GCN2"/>
    <property type="match status" value="1"/>
</dbReference>
<feature type="region of interest" description="Disordered" evidence="13">
    <location>
        <begin position="142"/>
        <end position="203"/>
    </location>
</feature>
<dbReference type="Gene3D" id="3.10.110.10">
    <property type="entry name" value="Ubiquitin Conjugating Enzyme"/>
    <property type="match status" value="1"/>
</dbReference>
<dbReference type="GO" id="GO:0004694">
    <property type="term" value="F:eukaryotic translation initiation factor 2alpha kinase activity"/>
    <property type="evidence" value="ECO:0007669"/>
    <property type="project" value="InterPro"/>
</dbReference>
<evidence type="ECO:0000256" key="6">
    <source>
        <dbReference type="ARBA" id="ARBA00022840"/>
    </source>
</evidence>
<dbReference type="PANTHER" id="PTHR11042:SF136">
    <property type="entry name" value="EIF-2-ALPHA KINASE GCN2"/>
    <property type="match status" value="1"/>
</dbReference>
<reference evidence="17" key="1">
    <citation type="journal article" date="2012" name="Science">
        <title>The Paleozoic origin of enzymatic lignin decomposition reconstructed from 31 fungal genomes.</title>
        <authorList>
            <person name="Floudas D."/>
            <person name="Binder M."/>
            <person name="Riley R."/>
            <person name="Barry K."/>
            <person name="Blanchette R.A."/>
            <person name="Henrissat B."/>
            <person name="Martinez A.T."/>
            <person name="Otillar R."/>
            <person name="Spatafora J.W."/>
            <person name="Yadav J.S."/>
            <person name="Aerts A."/>
            <person name="Benoit I."/>
            <person name="Boyd A."/>
            <person name="Carlson A."/>
            <person name="Copeland A."/>
            <person name="Coutinho P.M."/>
            <person name="de Vries R.P."/>
            <person name="Ferreira P."/>
            <person name="Findley K."/>
            <person name="Foster B."/>
            <person name="Gaskell J."/>
            <person name="Glotzer D."/>
            <person name="Gorecki P."/>
            <person name="Heitman J."/>
            <person name="Hesse C."/>
            <person name="Hori C."/>
            <person name="Igarashi K."/>
            <person name="Jurgens J.A."/>
            <person name="Kallen N."/>
            <person name="Kersten P."/>
            <person name="Kohler A."/>
            <person name="Kuees U."/>
            <person name="Kumar T.K.A."/>
            <person name="Kuo A."/>
            <person name="LaButti K."/>
            <person name="Larrondo L.F."/>
            <person name="Lindquist E."/>
            <person name="Ling A."/>
            <person name="Lombard V."/>
            <person name="Lucas S."/>
            <person name="Lundell T."/>
            <person name="Martin R."/>
            <person name="McLaughlin D.J."/>
            <person name="Morgenstern I."/>
            <person name="Morin E."/>
            <person name="Murat C."/>
            <person name="Nagy L.G."/>
            <person name="Nolan M."/>
            <person name="Ohm R.A."/>
            <person name="Patyshakuliyeva A."/>
            <person name="Rokas A."/>
            <person name="Ruiz-Duenas F.J."/>
            <person name="Sabat G."/>
            <person name="Salamov A."/>
            <person name="Samejima M."/>
            <person name="Schmutz J."/>
            <person name="Slot J.C."/>
            <person name="St John F."/>
            <person name="Stenlid J."/>
            <person name="Sun H."/>
            <person name="Sun S."/>
            <person name="Syed K."/>
            <person name="Tsang A."/>
            <person name="Wiebenga A."/>
            <person name="Young D."/>
            <person name="Pisabarro A."/>
            <person name="Eastwood D.C."/>
            <person name="Martin F."/>
            <person name="Cullen D."/>
            <person name="Grigoriev I.V."/>
            <person name="Hibbett D.S."/>
        </authorList>
    </citation>
    <scope>NUCLEOTIDE SEQUENCE [LARGE SCALE GENOMIC DNA]</scope>
    <source>
        <strain evidence="17">TFB10046</strain>
    </source>
</reference>
<feature type="compositionally biased region" description="Acidic residues" evidence="13">
    <location>
        <begin position="643"/>
        <end position="653"/>
    </location>
</feature>
<evidence type="ECO:0000313" key="17">
    <source>
        <dbReference type="Proteomes" id="UP000006514"/>
    </source>
</evidence>
<feature type="binding site" evidence="11">
    <location>
        <begin position="575"/>
        <end position="583"/>
    </location>
    <ligand>
        <name>ATP</name>
        <dbReference type="ChEBI" id="CHEBI:30616"/>
    </ligand>
</feature>
<dbReference type="PROSITE" id="PS50011">
    <property type="entry name" value="PROTEIN_KINASE_DOM"/>
    <property type="match status" value="2"/>
</dbReference>
<proteinExistence type="inferred from homology"/>
<comment type="catalytic activity">
    <reaction evidence="8">
        <text>L-threonyl-[protein] + ATP = O-phospho-L-threonyl-[protein] + ADP + H(+)</text>
        <dbReference type="Rhea" id="RHEA:46608"/>
        <dbReference type="Rhea" id="RHEA-COMP:11060"/>
        <dbReference type="Rhea" id="RHEA-COMP:11605"/>
        <dbReference type="ChEBI" id="CHEBI:15378"/>
        <dbReference type="ChEBI" id="CHEBI:30013"/>
        <dbReference type="ChEBI" id="CHEBI:30616"/>
        <dbReference type="ChEBI" id="CHEBI:61977"/>
        <dbReference type="ChEBI" id="CHEBI:456216"/>
        <dbReference type="EC" id="2.7.11.1"/>
    </reaction>
</comment>
<dbReference type="PROSITE" id="PS00107">
    <property type="entry name" value="PROTEIN_KINASE_ATP"/>
    <property type="match status" value="1"/>
</dbReference>
<dbReference type="InterPro" id="IPR041715">
    <property type="entry name" value="HisRS-like_core"/>
</dbReference>
<feature type="compositionally biased region" description="Polar residues" evidence="13">
    <location>
        <begin position="525"/>
        <end position="547"/>
    </location>
</feature>
<evidence type="ECO:0000259" key="14">
    <source>
        <dbReference type="PROSITE" id="PS50011"/>
    </source>
</evidence>
<evidence type="ECO:0000256" key="4">
    <source>
        <dbReference type="ARBA" id="ARBA00022741"/>
    </source>
</evidence>
<dbReference type="InParanoid" id="J0WQN1"/>
<gene>
    <name evidence="16" type="ORF">AURDEDRAFT_93336</name>
</gene>
<feature type="domain" description="Protein kinase" evidence="14">
    <location>
        <begin position="211"/>
        <end position="508"/>
    </location>
</feature>
<keyword evidence="3" id="KW-0808">Transferase</keyword>
<feature type="compositionally biased region" description="Low complexity" evidence="13">
    <location>
        <begin position="675"/>
        <end position="690"/>
    </location>
</feature>
<dbReference type="InterPro" id="IPR036621">
    <property type="entry name" value="Anticodon-bd_dom_sf"/>
</dbReference>
<dbReference type="KEGG" id="adl:AURDEDRAFT_93336"/>
<dbReference type="SUPFAM" id="SSF56112">
    <property type="entry name" value="Protein kinase-like (PK-like)"/>
    <property type="match status" value="2"/>
</dbReference>
<dbReference type="InterPro" id="IPR050339">
    <property type="entry name" value="CC_SR_Kinase"/>
</dbReference>
<dbReference type="GO" id="GO:1990625">
    <property type="term" value="P:negative regulation of cytoplasmic translational initiation in response to stress"/>
    <property type="evidence" value="ECO:0007669"/>
    <property type="project" value="TreeGrafter"/>
</dbReference>
<evidence type="ECO:0000256" key="7">
    <source>
        <dbReference type="ARBA" id="ARBA00037982"/>
    </source>
</evidence>
<keyword evidence="5 16" id="KW-0418">Kinase</keyword>
<dbReference type="SUPFAM" id="SSF54495">
    <property type="entry name" value="UBC-like"/>
    <property type="match status" value="1"/>
</dbReference>
<feature type="region of interest" description="Disordered" evidence="13">
    <location>
        <begin position="643"/>
        <end position="736"/>
    </location>
</feature>
<feature type="binding site" evidence="12">
    <location>
        <position position="599"/>
    </location>
    <ligand>
        <name>ATP</name>
        <dbReference type="ChEBI" id="CHEBI:30616"/>
    </ligand>
</feature>
<dbReference type="PROSITE" id="PS00108">
    <property type="entry name" value="PROTEIN_KINASE_ST"/>
    <property type="match status" value="1"/>
</dbReference>
<keyword evidence="2" id="KW-0723">Serine/threonine-protein kinase</keyword>
<keyword evidence="6 11" id="KW-0067">ATP-binding</keyword>
<dbReference type="GO" id="GO:0005829">
    <property type="term" value="C:cytosol"/>
    <property type="evidence" value="ECO:0007669"/>
    <property type="project" value="TreeGrafter"/>
</dbReference>
<dbReference type="Pfam" id="PF12745">
    <property type="entry name" value="HGTP_anticodon2"/>
    <property type="match status" value="1"/>
</dbReference>
<dbReference type="InterPro" id="IPR024435">
    <property type="entry name" value="HisRS-related_dom"/>
</dbReference>
<dbReference type="Pfam" id="PF05773">
    <property type="entry name" value="RWD"/>
    <property type="match status" value="1"/>
</dbReference>
<dbReference type="Pfam" id="PF00069">
    <property type="entry name" value="Pkinase"/>
    <property type="match status" value="3"/>
</dbReference>
<dbReference type="Proteomes" id="UP000006514">
    <property type="component" value="Unassembled WGS sequence"/>
</dbReference>
<comment type="catalytic activity">
    <reaction evidence="9">
        <text>L-seryl-[protein] + ATP = O-phospho-L-seryl-[protein] + ADP + H(+)</text>
        <dbReference type="Rhea" id="RHEA:17989"/>
        <dbReference type="Rhea" id="RHEA-COMP:9863"/>
        <dbReference type="Rhea" id="RHEA-COMP:11604"/>
        <dbReference type="ChEBI" id="CHEBI:15378"/>
        <dbReference type="ChEBI" id="CHEBI:29999"/>
        <dbReference type="ChEBI" id="CHEBI:30616"/>
        <dbReference type="ChEBI" id="CHEBI:83421"/>
        <dbReference type="ChEBI" id="CHEBI:456216"/>
        <dbReference type="EC" id="2.7.11.1"/>
    </reaction>
</comment>
<feature type="compositionally biased region" description="Acidic residues" evidence="13">
    <location>
        <begin position="697"/>
        <end position="722"/>
    </location>
</feature>
<dbReference type="FunFam" id="3.10.110.10:FF:000050">
    <property type="entry name" value="eIF-2-alpha kinase GCN2"/>
    <property type="match status" value="1"/>
</dbReference>
<dbReference type="eggNOG" id="KOG1035">
    <property type="taxonomic scope" value="Eukaryota"/>
</dbReference>
<dbReference type="GO" id="GO:0005634">
    <property type="term" value="C:nucleus"/>
    <property type="evidence" value="ECO:0007669"/>
    <property type="project" value="TreeGrafter"/>
</dbReference>
<accession>J0WQN1</accession>
<dbReference type="InterPro" id="IPR045864">
    <property type="entry name" value="aa-tRNA-synth_II/BPL/LPL"/>
</dbReference>
<evidence type="ECO:0000259" key="15">
    <source>
        <dbReference type="PROSITE" id="PS50908"/>
    </source>
</evidence>
<comment type="similarity">
    <text evidence="7">Belongs to the protein kinase superfamily. Ser/Thr protein kinase family. GCN2 subfamily.</text>
</comment>
<dbReference type="InterPro" id="IPR016255">
    <property type="entry name" value="Gcn2"/>
</dbReference>
<dbReference type="InterPro" id="IPR016135">
    <property type="entry name" value="UBQ-conjugating_enzyme/RWD"/>
</dbReference>
<dbReference type="GO" id="GO:0000077">
    <property type="term" value="P:DNA damage checkpoint signaling"/>
    <property type="evidence" value="ECO:0007669"/>
    <property type="project" value="InterPro"/>
</dbReference>
<evidence type="ECO:0000256" key="11">
    <source>
        <dbReference type="PIRSR" id="PIRSR000660-2"/>
    </source>
</evidence>
<feature type="compositionally biased region" description="Polar residues" evidence="13">
    <location>
        <begin position="655"/>
        <end position="665"/>
    </location>
</feature>
<feature type="binding site" evidence="11">
    <location>
        <position position="598"/>
    </location>
    <ligand>
        <name>ATP</name>
        <dbReference type="ChEBI" id="CHEBI:30616"/>
    </ligand>
</feature>
<evidence type="ECO:0000256" key="1">
    <source>
        <dbReference type="ARBA" id="ARBA00012513"/>
    </source>
</evidence>
<feature type="compositionally biased region" description="Basic and acidic residues" evidence="13">
    <location>
        <begin position="142"/>
        <end position="167"/>
    </location>
</feature>
<feature type="domain" description="Protein kinase" evidence="14">
    <location>
        <begin position="569"/>
        <end position="946"/>
    </location>
</feature>
<dbReference type="Gene3D" id="3.30.930.10">
    <property type="entry name" value="Bira Bifunctional Protein, Domain 2"/>
    <property type="match status" value="1"/>
</dbReference>
<dbReference type="OrthoDB" id="341578at2759"/>
<feature type="active site" description="Proton acceptor" evidence="10">
    <location>
        <position position="793"/>
    </location>
</feature>